<sequence length="231" mass="25930">MTGQVFRQDVGVVAGGDVNYHGSVIHLVRPTDERPKILQAQRNHLMELVLQVSNLRPGLPVGQIWGRVFREIEVDALDAMSSAHYAPAVAVLGRMLDEIEEAAAIQRMVARVRAHIGNDPALQNRAIDHCVIRWGKTRFLDLGMDELRELLGLFQTWQMAPAPDTAAGQEIMQLRTALEGEQAKAQRCKEHALRAEMKYQRTRARQWILTMAVSGLTVGLMLGAWQFNYRG</sequence>
<keyword evidence="1" id="KW-0812">Transmembrane</keyword>
<reference evidence="2 3" key="1">
    <citation type="submission" date="2017-04" db="EMBL/GenBank/DDBJ databases">
        <authorList>
            <person name="Afonso C.L."/>
            <person name="Miller P.J."/>
            <person name="Scott M.A."/>
            <person name="Spackman E."/>
            <person name="Goraichik I."/>
            <person name="Dimitrov K.M."/>
            <person name="Suarez D.L."/>
            <person name="Swayne D.E."/>
        </authorList>
    </citation>
    <scope>NUCLEOTIDE SEQUENCE [LARGE SCALE GENOMIC DNA]</scope>
    <source>
        <strain evidence="2 3">DSM 23236</strain>
    </source>
</reference>
<proteinExistence type="predicted"/>
<dbReference type="EMBL" id="FWXD01000009">
    <property type="protein sequence ID" value="SMC24258.1"/>
    <property type="molecule type" value="Genomic_DNA"/>
</dbReference>
<keyword evidence="1" id="KW-1133">Transmembrane helix</keyword>
<evidence type="ECO:0000313" key="3">
    <source>
        <dbReference type="Proteomes" id="UP000192761"/>
    </source>
</evidence>
<evidence type="ECO:0000313" key="2">
    <source>
        <dbReference type="EMBL" id="SMC24258.1"/>
    </source>
</evidence>
<accession>A0A1W1XL77</accession>
<feature type="transmembrane region" description="Helical" evidence="1">
    <location>
        <begin position="207"/>
        <end position="227"/>
    </location>
</feature>
<evidence type="ECO:0000256" key="1">
    <source>
        <dbReference type="SAM" id="Phobius"/>
    </source>
</evidence>
<keyword evidence="1" id="KW-0472">Membrane</keyword>
<organism evidence="2 3">
    <name type="scientific">Andreprevotia lacus DSM 23236</name>
    <dbReference type="NCBI Taxonomy" id="1121001"/>
    <lineage>
        <taxon>Bacteria</taxon>
        <taxon>Pseudomonadati</taxon>
        <taxon>Pseudomonadota</taxon>
        <taxon>Betaproteobacteria</taxon>
        <taxon>Neisseriales</taxon>
        <taxon>Chitinibacteraceae</taxon>
        <taxon>Andreprevotia</taxon>
    </lineage>
</organism>
<protein>
    <submittedName>
        <fullName evidence="2">Uncharacterized protein</fullName>
    </submittedName>
</protein>
<keyword evidence="3" id="KW-1185">Reference proteome</keyword>
<dbReference type="RefSeq" id="WP_084090459.1">
    <property type="nucleotide sequence ID" value="NZ_FWXD01000009.1"/>
</dbReference>
<gene>
    <name evidence="2" type="ORF">SAMN02745857_01794</name>
</gene>
<name>A0A1W1XL77_9NEIS</name>
<dbReference type="Proteomes" id="UP000192761">
    <property type="component" value="Unassembled WGS sequence"/>
</dbReference>
<dbReference type="AlphaFoldDB" id="A0A1W1XL77"/>
<dbReference type="STRING" id="1121001.SAMN02745857_01794"/>